<reference evidence="3" key="1">
    <citation type="journal article" date="2013" name="Genome Announc.">
        <title>Draft genome sequence of the grapevine dieback fungus Eutypa lata UCR-EL1.</title>
        <authorList>
            <person name="Blanco-Ulate B."/>
            <person name="Rolshausen P.E."/>
            <person name="Cantu D."/>
        </authorList>
    </citation>
    <scope>NUCLEOTIDE SEQUENCE [LARGE SCALE GENOMIC DNA]</scope>
    <source>
        <strain evidence="3">UCR-EL1</strain>
    </source>
</reference>
<sequence>MVTRNLGFRYLWIDSLCIIQGDAEDWAREVPRMADVYRNAEVTIGGLFQADSSAGFLQREGISPQAYVWEYKDPGESKYKRVTIRQSEYHIGPLETWRFDSRFGSLNVEGAPLERRAWVLQERLLSRRTLYFSTWRMIFECRTWTWVEDELRHKVVDKYPLLLGGAEPELEKWDFVENAEKPDTETWYRVVEKYTKRSLTVPADSLPALSGLARVYWGNGQENYIAGLLKDDLPRGLAWYVDGQSRRCVT</sequence>
<dbReference type="Proteomes" id="UP000012174">
    <property type="component" value="Unassembled WGS sequence"/>
</dbReference>
<dbReference type="OMA" id="TCECERL"/>
<gene>
    <name evidence="2" type="ORF">UCREL1_10500</name>
</gene>
<dbReference type="EMBL" id="KB707419">
    <property type="protein sequence ID" value="EMR62569.1"/>
    <property type="molecule type" value="Genomic_DNA"/>
</dbReference>
<accession>M7S8W0</accession>
<proteinExistence type="predicted"/>
<evidence type="ECO:0000259" key="1">
    <source>
        <dbReference type="Pfam" id="PF06985"/>
    </source>
</evidence>
<name>M7S8W0_EUTLA</name>
<dbReference type="KEGG" id="ela:UCREL1_10500"/>
<dbReference type="InterPro" id="IPR010730">
    <property type="entry name" value="HET"/>
</dbReference>
<dbReference type="HOGENOM" id="CLU_002639_8_3_1"/>
<protein>
    <submittedName>
        <fullName evidence="2">Putative heterokaryon incompatibility protein</fullName>
    </submittedName>
</protein>
<dbReference type="Pfam" id="PF06985">
    <property type="entry name" value="HET"/>
    <property type="match status" value="1"/>
</dbReference>
<evidence type="ECO:0000313" key="2">
    <source>
        <dbReference type="EMBL" id="EMR62569.1"/>
    </source>
</evidence>
<dbReference type="AlphaFoldDB" id="M7S8W0"/>
<dbReference type="STRING" id="1287681.M7S8W0"/>
<evidence type="ECO:0000313" key="3">
    <source>
        <dbReference type="Proteomes" id="UP000012174"/>
    </source>
</evidence>
<organism evidence="2 3">
    <name type="scientific">Eutypa lata (strain UCR-EL1)</name>
    <name type="common">Grapevine dieback disease fungus</name>
    <name type="synonym">Eutypa armeniacae</name>
    <dbReference type="NCBI Taxonomy" id="1287681"/>
    <lineage>
        <taxon>Eukaryota</taxon>
        <taxon>Fungi</taxon>
        <taxon>Dikarya</taxon>
        <taxon>Ascomycota</taxon>
        <taxon>Pezizomycotina</taxon>
        <taxon>Sordariomycetes</taxon>
        <taxon>Xylariomycetidae</taxon>
        <taxon>Xylariales</taxon>
        <taxon>Diatrypaceae</taxon>
        <taxon>Eutypa</taxon>
    </lineage>
</organism>
<dbReference type="OrthoDB" id="3789824at2759"/>
<dbReference type="PANTHER" id="PTHR33112">
    <property type="entry name" value="DOMAIN PROTEIN, PUTATIVE-RELATED"/>
    <property type="match status" value="1"/>
</dbReference>
<dbReference type="PANTHER" id="PTHR33112:SF16">
    <property type="entry name" value="HETEROKARYON INCOMPATIBILITY DOMAIN-CONTAINING PROTEIN"/>
    <property type="match status" value="1"/>
</dbReference>
<keyword evidence="3" id="KW-1185">Reference proteome</keyword>
<feature type="domain" description="Heterokaryon incompatibility" evidence="1">
    <location>
        <begin position="2"/>
        <end position="122"/>
    </location>
</feature>
<dbReference type="eggNOG" id="ENOG502SN86">
    <property type="taxonomic scope" value="Eukaryota"/>
</dbReference>